<dbReference type="RefSeq" id="WP_272651307.1">
    <property type="nucleotide sequence ID" value="NZ_JAZDDG010000005.1"/>
</dbReference>
<feature type="transmembrane region" description="Helical" evidence="6">
    <location>
        <begin position="168"/>
        <end position="187"/>
    </location>
</feature>
<organism evidence="7 8">
    <name type="scientific">Maribacter cobaltidurans</name>
    <dbReference type="NCBI Taxonomy" id="1178778"/>
    <lineage>
        <taxon>Bacteria</taxon>
        <taxon>Pseudomonadati</taxon>
        <taxon>Bacteroidota</taxon>
        <taxon>Flavobacteriia</taxon>
        <taxon>Flavobacteriales</taxon>
        <taxon>Flavobacteriaceae</taxon>
        <taxon>Maribacter</taxon>
    </lineage>
</organism>
<keyword evidence="8" id="KW-1185">Reference proteome</keyword>
<keyword evidence="3 6" id="KW-0812">Transmembrane</keyword>
<feature type="transmembrane region" description="Helical" evidence="6">
    <location>
        <begin position="80"/>
        <end position="102"/>
    </location>
</feature>
<evidence type="ECO:0000256" key="6">
    <source>
        <dbReference type="SAM" id="Phobius"/>
    </source>
</evidence>
<feature type="transmembrane region" description="Helical" evidence="6">
    <location>
        <begin position="251"/>
        <end position="273"/>
    </location>
</feature>
<comment type="similarity">
    <text evidence="2">Belongs to the GRP transporter (TC 2.A.7.5) family.</text>
</comment>
<name>A0ABU7IVP5_9FLAO</name>
<evidence type="ECO:0000313" key="7">
    <source>
        <dbReference type="EMBL" id="MEE1976606.1"/>
    </source>
</evidence>
<evidence type="ECO:0000256" key="3">
    <source>
        <dbReference type="ARBA" id="ARBA00022692"/>
    </source>
</evidence>
<evidence type="ECO:0000256" key="4">
    <source>
        <dbReference type="ARBA" id="ARBA00022989"/>
    </source>
</evidence>
<feature type="transmembrane region" description="Helical" evidence="6">
    <location>
        <begin position="39"/>
        <end position="60"/>
    </location>
</feature>
<sequence>MYVIENYSVAVFLCLITMLCWGSWANTQKLSSQKWPFQLFYWDYSFGILIITVLLAFTMGSNGEMGRSFLVDLNQSETKYLGYALLGGIIFNFANILLVIAIDLAGMAIAFPVGIGIALVLGVITNFMYNPEGDPFILFTGVFFVMVAIILDALAYKYILKKQEKTPLKGILISLLAGIAMGFFYKYVAQSMSSDFVTPEIGKLTPYTALVVFAIGILISNVLFNTINMYKPIAGKPVAYKDYFSMGTPKLHLIGILGGAIWGLGMSFSIIASEQAGPAIAYGLGQGATMVAALWGVFIWKELKELPKSKNWLIATMFICFLVGLGLIIYSKVA</sequence>
<gene>
    <name evidence="7" type="ORF">V1I91_11035</name>
</gene>
<keyword evidence="7" id="KW-0762">Sugar transport</keyword>
<dbReference type="PANTHER" id="PTHR16119:SF17">
    <property type="entry name" value="TRANSMEMBRANE PROTEIN 144"/>
    <property type="match status" value="1"/>
</dbReference>
<keyword evidence="7" id="KW-0813">Transport</keyword>
<keyword evidence="5 6" id="KW-0472">Membrane</keyword>
<feature type="transmembrane region" description="Helical" evidence="6">
    <location>
        <begin position="6"/>
        <end position="27"/>
    </location>
</feature>
<feature type="transmembrane region" description="Helical" evidence="6">
    <location>
        <begin position="135"/>
        <end position="156"/>
    </location>
</feature>
<keyword evidence="4 6" id="KW-1133">Transmembrane helix</keyword>
<reference evidence="7 8" key="1">
    <citation type="submission" date="2024-01" db="EMBL/GenBank/DDBJ databases">
        <title>Maribacter spp. originated from different algae showed divergent polysaccharides utilization ability.</title>
        <authorList>
            <person name="Wang H."/>
            <person name="Wu Y."/>
        </authorList>
    </citation>
    <scope>NUCLEOTIDE SEQUENCE [LARGE SCALE GENOMIC DNA]</scope>
    <source>
        <strain evidence="7 8">PR1</strain>
    </source>
</reference>
<comment type="caution">
    <text evidence="7">The sequence shown here is derived from an EMBL/GenBank/DDBJ whole genome shotgun (WGS) entry which is preliminary data.</text>
</comment>
<feature type="transmembrane region" description="Helical" evidence="6">
    <location>
        <begin position="207"/>
        <end position="230"/>
    </location>
</feature>
<evidence type="ECO:0000256" key="5">
    <source>
        <dbReference type="ARBA" id="ARBA00023136"/>
    </source>
</evidence>
<dbReference type="InterPro" id="IPR010651">
    <property type="entry name" value="Sugar_transport"/>
</dbReference>
<evidence type="ECO:0000256" key="1">
    <source>
        <dbReference type="ARBA" id="ARBA00004141"/>
    </source>
</evidence>
<dbReference type="InterPro" id="IPR009834">
    <property type="entry name" value="Ureide_permease"/>
</dbReference>
<feature type="transmembrane region" description="Helical" evidence="6">
    <location>
        <begin position="109"/>
        <end position="129"/>
    </location>
</feature>
<comment type="subcellular location">
    <subcellularLocation>
        <location evidence="1">Membrane</location>
        <topology evidence="1">Multi-pass membrane protein</topology>
    </subcellularLocation>
</comment>
<evidence type="ECO:0000313" key="8">
    <source>
        <dbReference type="Proteomes" id="UP001356308"/>
    </source>
</evidence>
<dbReference type="Proteomes" id="UP001356308">
    <property type="component" value="Unassembled WGS sequence"/>
</dbReference>
<feature type="transmembrane region" description="Helical" evidence="6">
    <location>
        <begin position="312"/>
        <end position="331"/>
    </location>
</feature>
<evidence type="ECO:0000256" key="2">
    <source>
        <dbReference type="ARBA" id="ARBA00006117"/>
    </source>
</evidence>
<feature type="transmembrane region" description="Helical" evidence="6">
    <location>
        <begin position="279"/>
        <end position="300"/>
    </location>
</feature>
<dbReference type="PANTHER" id="PTHR16119">
    <property type="entry name" value="TRANSMEMBRANE PROTEIN 144"/>
    <property type="match status" value="1"/>
</dbReference>
<protein>
    <submittedName>
        <fullName evidence="7">GRP family sugar transporter</fullName>
    </submittedName>
</protein>
<dbReference type="Pfam" id="PF07168">
    <property type="entry name" value="Ureide_permease"/>
    <property type="match status" value="1"/>
</dbReference>
<proteinExistence type="inferred from homology"/>
<accession>A0ABU7IVP5</accession>
<dbReference type="EMBL" id="JAZDDG010000005">
    <property type="protein sequence ID" value="MEE1976606.1"/>
    <property type="molecule type" value="Genomic_DNA"/>
</dbReference>